<gene>
    <name evidence="1" type="ORF">B0180_01470</name>
</gene>
<dbReference type="AlphaFoldDB" id="A0A1S9ZQA4"/>
<dbReference type="GO" id="GO:0004812">
    <property type="term" value="F:aminoacyl-tRNA ligase activity"/>
    <property type="evidence" value="ECO:0007669"/>
    <property type="project" value="UniProtKB-KW"/>
</dbReference>
<organism evidence="1 2">
    <name type="scientific">Moraxella canis</name>
    <dbReference type="NCBI Taxonomy" id="90239"/>
    <lineage>
        <taxon>Bacteria</taxon>
        <taxon>Pseudomonadati</taxon>
        <taxon>Pseudomonadota</taxon>
        <taxon>Gammaproteobacteria</taxon>
        <taxon>Moraxellales</taxon>
        <taxon>Moraxellaceae</taxon>
        <taxon>Moraxella</taxon>
    </lineage>
</organism>
<sequence>MIITEDSLSFHFESDIVASKYDDWSHYRNQFQNKCSADNKAVDIIAYRKSKDMVWLCEIKDFRIGTRNPDKPPLEQEIAQKVRDSLAGLVSAKFCANDEKERSFACNALACEQIRVVLHIEQPNGKKQIYNLSDLKDKLKRLLKAIDPHPLVIDQKLLNQNKVIPWQIP</sequence>
<evidence type="ECO:0000313" key="2">
    <source>
        <dbReference type="Proteomes" id="UP000190322"/>
    </source>
</evidence>
<dbReference type="Proteomes" id="UP000190322">
    <property type="component" value="Unassembled WGS sequence"/>
</dbReference>
<evidence type="ECO:0000313" key="1">
    <source>
        <dbReference type="EMBL" id="OOR85487.1"/>
    </source>
</evidence>
<proteinExistence type="predicted"/>
<name>A0A1S9ZQA4_9GAMM</name>
<protein>
    <submittedName>
        <fullName evidence="1">Cysteinyl-tRNA synthetase</fullName>
    </submittedName>
</protein>
<keyword evidence="1" id="KW-0436">Ligase</keyword>
<dbReference type="RefSeq" id="WP_078255345.1">
    <property type="nucleotide sequence ID" value="NZ_MUXT01000001.1"/>
</dbReference>
<reference evidence="1 2" key="1">
    <citation type="submission" date="2017-02" db="EMBL/GenBank/DDBJ databases">
        <title>Draft genome sequence of Moraxella canis CCUG 8415A type strain.</title>
        <authorList>
            <person name="Engstrom-Jakobsson H."/>
            <person name="Salva-Serra F."/>
            <person name="Thorell K."/>
            <person name="Gonzales-Siles L."/>
            <person name="Karlsson R."/>
            <person name="Boulund F."/>
            <person name="Engstrand L."/>
            <person name="Moore E."/>
        </authorList>
    </citation>
    <scope>NUCLEOTIDE SEQUENCE [LARGE SCALE GENOMIC DNA]</scope>
    <source>
        <strain evidence="1 2">CCUG 8415A</strain>
    </source>
</reference>
<accession>A0A1S9ZQA4</accession>
<keyword evidence="1" id="KW-0030">Aminoacyl-tRNA synthetase</keyword>
<comment type="caution">
    <text evidence="1">The sequence shown here is derived from an EMBL/GenBank/DDBJ whole genome shotgun (WGS) entry which is preliminary data.</text>
</comment>
<dbReference type="EMBL" id="MUXT01000001">
    <property type="protein sequence ID" value="OOR85487.1"/>
    <property type="molecule type" value="Genomic_DNA"/>
</dbReference>